<feature type="domain" description="Glutaredoxin" evidence="3">
    <location>
        <begin position="90"/>
        <end position="153"/>
    </location>
</feature>
<evidence type="ECO:0000259" key="3">
    <source>
        <dbReference type="Pfam" id="PF00462"/>
    </source>
</evidence>
<comment type="caution">
    <text evidence="4">The sequence shown here is derived from an EMBL/GenBank/DDBJ whole genome shotgun (WGS) entry which is preliminary data.</text>
</comment>
<dbReference type="NCBIfam" id="TIGR02180">
    <property type="entry name" value="GRX_euk"/>
    <property type="match status" value="1"/>
</dbReference>
<dbReference type="Gene3D" id="3.40.30.10">
    <property type="entry name" value="Glutaredoxin"/>
    <property type="match status" value="1"/>
</dbReference>
<evidence type="ECO:0000256" key="2">
    <source>
        <dbReference type="ARBA" id="ARBA00023284"/>
    </source>
</evidence>
<comment type="similarity">
    <text evidence="1">Belongs to the glutaredoxin family. CPYC subfamily.</text>
</comment>
<dbReference type="Proteomes" id="UP001632038">
    <property type="component" value="Unassembled WGS sequence"/>
</dbReference>
<evidence type="ECO:0000313" key="5">
    <source>
        <dbReference type="Proteomes" id="UP001632038"/>
    </source>
</evidence>
<gene>
    <name evidence="4" type="primary">GRXS12</name>
    <name evidence="4" type="ORF">CASFOL_010241</name>
</gene>
<dbReference type="EMBL" id="JAVIJP010000013">
    <property type="protein sequence ID" value="KAL3645061.1"/>
    <property type="molecule type" value="Genomic_DNA"/>
</dbReference>
<sequence length="182" mass="19805">MASMAISSRLTIRGFDSISVCPRPSPLRTQIQLLSCVANQSSAYYNKFKAGRCKTTPQNVGFSSIRSMGSESTGSKLEESVKKTIGENPVVVYSKTWCSYSMQVKYLFKNLGVDPFVVELDQLGPQGSEVQKSLEVLTGQRTVPNVFIGGKHIGGCTDTIELHQKGELESMLSEAGAKKLES</sequence>
<protein>
    <submittedName>
        <fullName evidence="4">Monothiol glutaredoxin-S12, chloroplastic</fullName>
    </submittedName>
</protein>
<dbReference type="FunFam" id="3.40.30.10:FF:000217">
    <property type="entry name" value="Glutaredoxin-C5 chloroplastic"/>
    <property type="match status" value="1"/>
</dbReference>
<reference evidence="5" key="1">
    <citation type="journal article" date="2024" name="IScience">
        <title>Strigolactones Initiate the Formation of Haustorium-like Structures in Castilleja.</title>
        <authorList>
            <person name="Buerger M."/>
            <person name="Peterson D."/>
            <person name="Chory J."/>
        </authorList>
    </citation>
    <scope>NUCLEOTIDE SEQUENCE [LARGE SCALE GENOMIC DNA]</scope>
</reference>
<dbReference type="InterPro" id="IPR036249">
    <property type="entry name" value="Thioredoxin-like_sf"/>
</dbReference>
<dbReference type="AlphaFoldDB" id="A0ABD3DTI0"/>
<organism evidence="4 5">
    <name type="scientific">Castilleja foliolosa</name>
    <dbReference type="NCBI Taxonomy" id="1961234"/>
    <lineage>
        <taxon>Eukaryota</taxon>
        <taxon>Viridiplantae</taxon>
        <taxon>Streptophyta</taxon>
        <taxon>Embryophyta</taxon>
        <taxon>Tracheophyta</taxon>
        <taxon>Spermatophyta</taxon>
        <taxon>Magnoliopsida</taxon>
        <taxon>eudicotyledons</taxon>
        <taxon>Gunneridae</taxon>
        <taxon>Pentapetalae</taxon>
        <taxon>asterids</taxon>
        <taxon>lamiids</taxon>
        <taxon>Lamiales</taxon>
        <taxon>Orobanchaceae</taxon>
        <taxon>Pedicularideae</taxon>
        <taxon>Castillejinae</taxon>
        <taxon>Castilleja</taxon>
    </lineage>
</organism>
<keyword evidence="5" id="KW-1185">Reference proteome</keyword>
<dbReference type="PANTHER" id="PTHR45694:SF18">
    <property type="entry name" value="GLUTAREDOXIN-1-RELATED"/>
    <property type="match status" value="1"/>
</dbReference>
<dbReference type="InterPro" id="IPR011899">
    <property type="entry name" value="Glutaredoxin_euk/vir"/>
</dbReference>
<dbReference type="PANTHER" id="PTHR45694">
    <property type="entry name" value="GLUTAREDOXIN 2"/>
    <property type="match status" value="1"/>
</dbReference>
<dbReference type="InterPro" id="IPR014025">
    <property type="entry name" value="Glutaredoxin_subgr"/>
</dbReference>
<proteinExistence type="inferred from homology"/>
<dbReference type="InterPro" id="IPR002109">
    <property type="entry name" value="Glutaredoxin"/>
</dbReference>
<dbReference type="CDD" id="cd03419">
    <property type="entry name" value="GRX_GRXh_1_2_like"/>
    <property type="match status" value="1"/>
</dbReference>
<evidence type="ECO:0000313" key="4">
    <source>
        <dbReference type="EMBL" id="KAL3645061.1"/>
    </source>
</evidence>
<dbReference type="Pfam" id="PF00462">
    <property type="entry name" value="Glutaredoxin"/>
    <property type="match status" value="1"/>
</dbReference>
<dbReference type="PRINTS" id="PR00160">
    <property type="entry name" value="GLUTAREDOXIN"/>
</dbReference>
<keyword evidence="2" id="KW-0676">Redox-active center</keyword>
<name>A0ABD3DTI0_9LAMI</name>
<accession>A0ABD3DTI0</accession>
<dbReference type="PROSITE" id="PS51354">
    <property type="entry name" value="GLUTAREDOXIN_2"/>
    <property type="match status" value="1"/>
</dbReference>
<evidence type="ECO:0000256" key="1">
    <source>
        <dbReference type="ARBA" id="ARBA00007190"/>
    </source>
</evidence>
<dbReference type="SUPFAM" id="SSF52833">
    <property type="entry name" value="Thioredoxin-like"/>
    <property type="match status" value="1"/>
</dbReference>